<feature type="domain" description="SHSP" evidence="1">
    <location>
        <begin position="33"/>
        <end position="143"/>
    </location>
</feature>
<accession>A0A3B1DWI2</accession>
<reference evidence="2" key="1">
    <citation type="submission" date="2018-06" db="EMBL/GenBank/DDBJ databases">
        <authorList>
            <person name="Zhirakovskaya E."/>
        </authorList>
    </citation>
    <scope>NUCLEOTIDE SEQUENCE</scope>
</reference>
<evidence type="ECO:0000313" key="2">
    <source>
        <dbReference type="EMBL" id="VAX39690.1"/>
    </source>
</evidence>
<dbReference type="Gene3D" id="2.60.40.790">
    <property type="match status" value="1"/>
</dbReference>
<keyword evidence="2" id="KW-0346">Stress response</keyword>
<dbReference type="InterPro" id="IPR008978">
    <property type="entry name" value="HSP20-like_chaperone"/>
</dbReference>
<dbReference type="InterPro" id="IPR002068">
    <property type="entry name" value="A-crystallin/Hsp20_dom"/>
</dbReference>
<evidence type="ECO:0000259" key="1">
    <source>
        <dbReference type="PROSITE" id="PS01031"/>
    </source>
</evidence>
<organism evidence="2">
    <name type="scientific">hydrothermal vent metagenome</name>
    <dbReference type="NCBI Taxonomy" id="652676"/>
    <lineage>
        <taxon>unclassified sequences</taxon>
        <taxon>metagenomes</taxon>
        <taxon>ecological metagenomes</taxon>
    </lineage>
</organism>
<sequence>MSTSLLRMEPLVGFPTLDRLFGSMLGEPETNGFNIDEGTLALDISENDQEVIVRASLPGFTKDQIEIEAHDGVLTIKAEKTEETETKDERFYRKERRIGSVSRRIALPSVVKEADAHAELENGELILRLPKEAKAQPKRIAIN</sequence>
<proteinExistence type="predicted"/>
<protein>
    <submittedName>
        <fullName evidence="2">Heat shock protein Hsp20</fullName>
    </submittedName>
</protein>
<gene>
    <name evidence="2" type="ORF">MNBD_PLANCTO03-200</name>
</gene>
<dbReference type="Pfam" id="PF00011">
    <property type="entry name" value="HSP20"/>
    <property type="match status" value="1"/>
</dbReference>
<dbReference type="SUPFAM" id="SSF49764">
    <property type="entry name" value="HSP20-like chaperones"/>
    <property type="match status" value="1"/>
</dbReference>
<dbReference type="PROSITE" id="PS01031">
    <property type="entry name" value="SHSP"/>
    <property type="match status" value="1"/>
</dbReference>
<dbReference type="EMBL" id="UOGK01000281">
    <property type="protein sequence ID" value="VAX39690.1"/>
    <property type="molecule type" value="Genomic_DNA"/>
</dbReference>
<dbReference type="CDD" id="cd06464">
    <property type="entry name" value="ACD_sHsps-like"/>
    <property type="match status" value="1"/>
</dbReference>
<name>A0A3B1DWI2_9ZZZZ</name>
<dbReference type="InterPro" id="IPR031107">
    <property type="entry name" value="Small_HSP"/>
</dbReference>
<dbReference type="PANTHER" id="PTHR11527">
    <property type="entry name" value="HEAT-SHOCK PROTEIN 20 FAMILY MEMBER"/>
    <property type="match status" value="1"/>
</dbReference>
<dbReference type="AlphaFoldDB" id="A0A3B1DWI2"/>